<evidence type="ECO:0000313" key="10">
    <source>
        <dbReference type="Proteomes" id="UP001497744"/>
    </source>
</evidence>
<dbReference type="EMBL" id="BPLF01000001">
    <property type="protein sequence ID" value="GIX61246.1"/>
    <property type="molecule type" value="Genomic_DNA"/>
</dbReference>
<protein>
    <recommendedName>
        <fullName evidence="2">ubiquitinyl hydrolase 1</fullName>
        <ecNumber evidence="2">3.4.19.12</ecNumber>
    </recommendedName>
</protein>
<dbReference type="InterPro" id="IPR038765">
    <property type="entry name" value="Papain-like_cys_pep_sf"/>
</dbReference>
<keyword evidence="6" id="KW-0788">Thiol protease</keyword>
<proteinExistence type="predicted"/>
<dbReference type="AlphaFoldDB" id="A0AAV4LMJ0"/>
<dbReference type="InterPro" id="IPR018200">
    <property type="entry name" value="USP_CS"/>
</dbReference>
<comment type="catalytic activity">
    <reaction evidence="1">
        <text>Thiol-dependent hydrolysis of ester, thioester, amide, peptide and isopeptide bonds formed by the C-terminal Gly of ubiquitin (a 76-residue protein attached to proteins as an intracellular targeting signal).</text>
        <dbReference type="EC" id="3.4.19.12"/>
    </reaction>
</comment>
<dbReference type="GeneID" id="94192729"/>
<dbReference type="GO" id="GO:0004843">
    <property type="term" value="F:cysteine-type deubiquitinase activity"/>
    <property type="evidence" value="ECO:0007669"/>
    <property type="project" value="UniProtKB-EC"/>
</dbReference>
<keyword evidence="5 9" id="KW-0378">Hydrolase</keyword>
<accession>A0AAV4LMJ0</accession>
<evidence type="ECO:0000256" key="7">
    <source>
        <dbReference type="SAM" id="MobiDB-lite"/>
    </source>
</evidence>
<evidence type="ECO:0000256" key="2">
    <source>
        <dbReference type="ARBA" id="ARBA00012759"/>
    </source>
</evidence>
<dbReference type="InterPro" id="IPR028889">
    <property type="entry name" value="USP"/>
</dbReference>
<keyword evidence="3" id="KW-0645">Protease</keyword>
<dbReference type="SUPFAM" id="SSF54001">
    <property type="entry name" value="Cysteine proteinases"/>
    <property type="match status" value="1"/>
</dbReference>
<comment type="caution">
    <text evidence="9">The sequence shown here is derived from an EMBL/GenBank/DDBJ whole genome shotgun (WGS) entry which is preliminary data.</text>
</comment>
<reference evidence="9 10" key="1">
    <citation type="submission" date="2021-06" db="EMBL/GenBank/DDBJ databases">
        <title>Genome sequence of Babesia caballi.</title>
        <authorList>
            <person name="Yamagishi J."/>
            <person name="Kidaka T."/>
            <person name="Ochi A."/>
        </authorList>
    </citation>
    <scope>NUCLEOTIDE SEQUENCE [LARGE SCALE GENOMIC DNA]</scope>
    <source>
        <strain evidence="9">USDA-D6B2</strain>
    </source>
</reference>
<keyword evidence="4" id="KW-0833">Ubl conjugation pathway</keyword>
<evidence type="ECO:0000256" key="5">
    <source>
        <dbReference type="ARBA" id="ARBA00022801"/>
    </source>
</evidence>
<dbReference type="EC" id="3.4.19.12" evidence="2"/>
<dbReference type="Proteomes" id="UP001497744">
    <property type="component" value="Unassembled WGS sequence"/>
</dbReference>
<dbReference type="GO" id="GO:0061136">
    <property type="term" value="P:regulation of proteasomal protein catabolic process"/>
    <property type="evidence" value="ECO:0007669"/>
    <property type="project" value="TreeGrafter"/>
</dbReference>
<evidence type="ECO:0000256" key="1">
    <source>
        <dbReference type="ARBA" id="ARBA00000707"/>
    </source>
</evidence>
<dbReference type="PROSITE" id="PS50235">
    <property type="entry name" value="USP_3"/>
    <property type="match status" value="1"/>
</dbReference>
<dbReference type="RefSeq" id="XP_067713317.1">
    <property type="nucleotide sequence ID" value="XM_067857216.1"/>
</dbReference>
<evidence type="ECO:0000256" key="4">
    <source>
        <dbReference type="ARBA" id="ARBA00022786"/>
    </source>
</evidence>
<evidence type="ECO:0000256" key="6">
    <source>
        <dbReference type="ARBA" id="ARBA00022807"/>
    </source>
</evidence>
<dbReference type="PANTHER" id="PTHR43982">
    <property type="entry name" value="UBIQUITIN CARBOXYL-TERMINAL HYDROLASE"/>
    <property type="match status" value="1"/>
</dbReference>
<dbReference type="Gene3D" id="3.90.70.10">
    <property type="entry name" value="Cysteine proteinases"/>
    <property type="match status" value="1"/>
</dbReference>
<dbReference type="InterPro" id="IPR001394">
    <property type="entry name" value="Peptidase_C19_UCH"/>
</dbReference>
<keyword evidence="10" id="KW-1185">Reference proteome</keyword>
<name>A0AAV4LMJ0_BABCB</name>
<feature type="region of interest" description="Disordered" evidence="7">
    <location>
        <begin position="64"/>
        <end position="85"/>
    </location>
</feature>
<feature type="domain" description="USP" evidence="8">
    <location>
        <begin position="1"/>
        <end position="125"/>
    </location>
</feature>
<dbReference type="GO" id="GO:0070628">
    <property type="term" value="F:proteasome binding"/>
    <property type="evidence" value="ECO:0007669"/>
    <property type="project" value="TreeGrafter"/>
</dbReference>
<gene>
    <name evidence="9" type="ORF">BcabD6B2_06810</name>
</gene>
<sequence length="143" mass="15685">MLHAANAVAMRKDFALASASQAEPFRGYEMDPKEYATGKYELQSVVTHQGRTADGGHYICWTKDARERDQSPTEGPDASGKGCAEGDTWLMFDDDSVTEYRWGSFDLCGGRSDYHIAVLLLYKARCVRVEPESAAPDAEGVGP</sequence>
<organism evidence="9 10">
    <name type="scientific">Babesia caballi</name>
    <dbReference type="NCBI Taxonomy" id="5871"/>
    <lineage>
        <taxon>Eukaryota</taxon>
        <taxon>Sar</taxon>
        <taxon>Alveolata</taxon>
        <taxon>Apicomplexa</taxon>
        <taxon>Aconoidasida</taxon>
        <taxon>Piroplasmida</taxon>
        <taxon>Babesiidae</taxon>
        <taxon>Babesia</taxon>
    </lineage>
</organism>
<dbReference type="PANTHER" id="PTHR43982:SF1">
    <property type="entry name" value="UBIQUITIN CARBOXYL-TERMINAL HYDROLASE 14"/>
    <property type="match status" value="1"/>
</dbReference>
<dbReference type="GO" id="GO:0043161">
    <property type="term" value="P:proteasome-mediated ubiquitin-dependent protein catabolic process"/>
    <property type="evidence" value="ECO:0007669"/>
    <property type="project" value="InterPro"/>
</dbReference>
<evidence type="ECO:0000259" key="8">
    <source>
        <dbReference type="PROSITE" id="PS50235"/>
    </source>
</evidence>
<evidence type="ECO:0000313" key="9">
    <source>
        <dbReference type="EMBL" id="GIX61246.1"/>
    </source>
</evidence>
<dbReference type="Pfam" id="PF00443">
    <property type="entry name" value="UCH"/>
    <property type="match status" value="1"/>
</dbReference>
<dbReference type="InterPro" id="IPR044635">
    <property type="entry name" value="UBP14-like"/>
</dbReference>
<evidence type="ECO:0000256" key="3">
    <source>
        <dbReference type="ARBA" id="ARBA00022670"/>
    </source>
</evidence>
<dbReference type="PROSITE" id="PS00973">
    <property type="entry name" value="USP_2"/>
    <property type="match status" value="1"/>
</dbReference>
<dbReference type="GO" id="GO:0016579">
    <property type="term" value="P:protein deubiquitination"/>
    <property type="evidence" value="ECO:0007669"/>
    <property type="project" value="InterPro"/>
</dbReference>